<proteinExistence type="predicted"/>
<name>A0A7S0UF81_9STRA</name>
<accession>A0A7S0UF81</accession>
<evidence type="ECO:0000313" key="1">
    <source>
        <dbReference type="EMBL" id="CAD8760225.1"/>
    </source>
</evidence>
<reference evidence="1" key="1">
    <citation type="submission" date="2021-01" db="EMBL/GenBank/DDBJ databases">
        <authorList>
            <person name="Corre E."/>
            <person name="Pelletier E."/>
            <person name="Niang G."/>
            <person name="Scheremetjew M."/>
            <person name="Finn R."/>
            <person name="Kale V."/>
            <person name="Holt S."/>
            <person name="Cochrane G."/>
            <person name="Meng A."/>
            <person name="Brown T."/>
            <person name="Cohen L."/>
        </authorList>
    </citation>
    <scope>NUCLEOTIDE SEQUENCE</scope>
    <source>
        <strain evidence="1">UNC1205</strain>
    </source>
</reference>
<organism evidence="1">
    <name type="scientific">Pseudo-nitzschia delicatissima</name>
    <dbReference type="NCBI Taxonomy" id="44447"/>
    <lineage>
        <taxon>Eukaryota</taxon>
        <taxon>Sar</taxon>
        <taxon>Stramenopiles</taxon>
        <taxon>Ochrophyta</taxon>
        <taxon>Bacillariophyta</taxon>
        <taxon>Bacillariophyceae</taxon>
        <taxon>Bacillariophycidae</taxon>
        <taxon>Bacillariales</taxon>
        <taxon>Bacillariaceae</taxon>
        <taxon>Pseudo-nitzschia</taxon>
    </lineage>
</organism>
<sequence>MSFMDIFIDLGAVLLKKKAKFYFVCPVTLSVPRDSNGQPIGYDLDLERGWVEKVRPALIVSLRVLQMAAVVARLGITATIVDDDGRDFYKSFADQDFFKSVAKKVNDRKDDDALLDPLGELDKGALRNLARSYIESQGL</sequence>
<protein>
    <submittedName>
        <fullName evidence="1">Uncharacterized protein</fullName>
    </submittedName>
</protein>
<dbReference type="AlphaFoldDB" id="A0A7S0UF81"/>
<dbReference type="EMBL" id="HBFL01000362">
    <property type="protein sequence ID" value="CAD8760225.1"/>
    <property type="molecule type" value="Transcribed_RNA"/>
</dbReference>
<gene>
    <name evidence="1" type="ORF">PDEL1432_LOCUS264</name>
</gene>